<evidence type="ECO:0000313" key="1">
    <source>
        <dbReference type="EMBL" id="SVC25536.1"/>
    </source>
</evidence>
<dbReference type="AlphaFoldDB" id="A0A382KMT6"/>
<organism evidence="1">
    <name type="scientific">marine metagenome</name>
    <dbReference type="NCBI Taxonomy" id="408172"/>
    <lineage>
        <taxon>unclassified sequences</taxon>
        <taxon>metagenomes</taxon>
        <taxon>ecological metagenomes</taxon>
    </lineage>
</organism>
<reference evidence="1" key="1">
    <citation type="submission" date="2018-05" db="EMBL/GenBank/DDBJ databases">
        <authorList>
            <person name="Lanie J.A."/>
            <person name="Ng W.-L."/>
            <person name="Kazmierczak K.M."/>
            <person name="Andrzejewski T.M."/>
            <person name="Davidsen T.M."/>
            <person name="Wayne K.J."/>
            <person name="Tettelin H."/>
            <person name="Glass J.I."/>
            <person name="Rusch D."/>
            <person name="Podicherti R."/>
            <person name="Tsui H.-C.T."/>
            <person name="Winkler M.E."/>
        </authorList>
    </citation>
    <scope>NUCLEOTIDE SEQUENCE</scope>
</reference>
<dbReference type="EMBL" id="UINC01081563">
    <property type="protein sequence ID" value="SVC25536.1"/>
    <property type="molecule type" value="Genomic_DNA"/>
</dbReference>
<gene>
    <name evidence="1" type="ORF">METZ01_LOCUS278390</name>
</gene>
<name>A0A382KMT6_9ZZZZ</name>
<evidence type="ECO:0008006" key="2">
    <source>
        <dbReference type="Google" id="ProtNLM"/>
    </source>
</evidence>
<sequence length="72" mass="8399">MKLLIDGDILVYKNCCVCEKEVDWGDDIWTLHCDFKEVKGLIDSEIHQLKDKSDADEVVIFLSSHDNFRKKI</sequence>
<accession>A0A382KMT6</accession>
<protein>
    <recommendedName>
        <fullName evidence="2">5'-3' exonuclease alpha-helical arch N-terminal domain-containing protein</fullName>
    </recommendedName>
</protein>
<proteinExistence type="predicted"/>
<feature type="non-terminal residue" evidence="1">
    <location>
        <position position="72"/>
    </location>
</feature>